<dbReference type="HOGENOM" id="CLU_047479_2_2_0"/>
<dbReference type="Pfam" id="PF05173">
    <property type="entry name" value="DapB_C"/>
    <property type="match status" value="1"/>
</dbReference>
<dbReference type="GO" id="GO:0005737">
    <property type="term" value="C:cytoplasm"/>
    <property type="evidence" value="ECO:0007669"/>
    <property type="project" value="UniProtKB-SubCell"/>
</dbReference>
<comment type="similarity">
    <text evidence="1 13">Belongs to the DapB family.</text>
</comment>
<comment type="subcellular location">
    <subcellularLocation>
        <location evidence="13">Cytoplasm</location>
    </subcellularLocation>
</comment>
<feature type="domain" description="Dihydrodipicolinate reductase C-terminal" evidence="15">
    <location>
        <begin position="106"/>
        <end position="241"/>
    </location>
</feature>
<dbReference type="Pfam" id="PF01113">
    <property type="entry name" value="DapB_N"/>
    <property type="match status" value="1"/>
</dbReference>
<dbReference type="SUPFAM" id="SSF51735">
    <property type="entry name" value="NAD(P)-binding Rossmann-fold domains"/>
    <property type="match status" value="1"/>
</dbReference>
<dbReference type="EMBL" id="CP001998">
    <property type="protein sequence ID" value="ADE54455.1"/>
    <property type="molecule type" value="Genomic_DNA"/>
</dbReference>
<dbReference type="STRING" id="583355.Caka_1436"/>
<dbReference type="NCBIfam" id="TIGR00036">
    <property type="entry name" value="dapB"/>
    <property type="match status" value="1"/>
</dbReference>
<evidence type="ECO:0000256" key="12">
    <source>
        <dbReference type="ARBA" id="ARBA00049396"/>
    </source>
</evidence>
<comment type="subunit">
    <text evidence="13">Homotetramer.</text>
</comment>
<evidence type="ECO:0000256" key="1">
    <source>
        <dbReference type="ARBA" id="ARBA00006642"/>
    </source>
</evidence>
<dbReference type="OrthoDB" id="9790352at2"/>
<dbReference type="eggNOG" id="COG0289">
    <property type="taxonomic scope" value="Bacteria"/>
</dbReference>
<dbReference type="Gene3D" id="3.30.360.10">
    <property type="entry name" value="Dihydrodipicolinate Reductase, domain 2"/>
    <property type="match status" value="1"/>
</dbReference>
<evidence type="ECO:0000256" key="2">
    <source>
        <dbReference type="ARBA" id="ARBA00022490"/>
    </source>
</evidence>
<dbReference type="PANTHER" id="PTHR20836:SF0">
    <property type="entry name" value="4-HYDROXY-TETRAHYDRODIPICOLINATE REDUCTASE 1, CHLOROPLASTIC-RELATED"/>
    <property type="match status" value="1"/>
</dbReference>
<evidence type="ECO:0000313" key="16">
    <source>
        <dbReference type="EMBL" id="ADE54455.1"/>
    </source>
</evidence>
<evidence type="ECO:0000259" key="14">
    <source>
        <dbReference type="Pfam" id="PF01113"/>
    </source>
</evidence>
<keyword evidence="7 13" id="KW-0520">NAD</keyword>
<feature type="binding site" evidence="13">
    <location>
        <begin position="75"/>
        <end position="77"/>
    </location>
    <ligand>
        <name>NAD(+)</name>
        <dbReference type="ChEBI" id="CHEBI:57540"/>
    </ligand>
</feature>
<feature type="active site" description="Proton donor" evidence="13">
    <location>
        <position position="137"/>
    </location>
</feature>
<feature type="binding site" evidence="13">
    <location>
        <position position="37"/>
    </location>
    <ligand>
        <name>NAD(+)</name>
        <dbReference type="ChEBI" id="CHEBI:57540"/>
    </ligand>
</feature>
<dbReference type="InterPro" id="IPR000846">
    <property type="entry name" value="DapB_N"/>
</dbReference>
<keyword evidence="5 13" id="KW-0220">Diaminopimelate biosynthesis</keyword>
<dbReference type="InterPro" id="IPR023940">
    <property type="entry name" value="DHDPR_bac"/>
</dbReference>
<gene>
    <name evidence="13" type="primary">dapB</name>
    <name evidence="16" type="ordered locus">Caka_1436</name>
</gene>
<evidence type="ECO:0000256" key="4">
    <source>
        <dbReference type="ARBA" id="ARBA00022857"/>
    </source>
</evidence>
<evidence type="ECO:0000256" key="8">
    <source>
        <dbReference type="ARBA" id="ARBA00023154"/>
    </source>
</evidence>
<feature type="active site" description="Proton donor/acceptor" evidence="13">
    <location>
        <position position="133"/>
    </location>
</feature>
<comment type="function">
    <text evidence="13">Catalyzes the conversion of 4-hydroxy-tetrahydrodipicolinate (HTPA) to tetrahydrodipicolinate.</text>
</comment>
<dbReference type="HAMAP" id="MF_00102">
    <property type="entry name" value="DapB"/>
    <property type="match status" value="1"/>
</dbReference>
<dbReference type="CDD" id="cd02274">
    <property type="entry name" value="DHDPR_N"/>
    <property type="match status" value="1"/>
</dbReference>
<keyword evidence="3 13" id="KW-0028">Amino-acid biosynthesis</keyword>
<evidence type="ECO:0000256" key="5">
    <source>
        <dbReference type="ARBA" id="ARBA00022915"/>
    </source>
</evidence>
<evidence type="ECO:0000256" key="10">
    <source>
        <dbReference type="ARBA" id="ARBA00038983"/>
    </source>
</evidence>
<dbReference type="GO" id="GO:0008839">
    <property type="term" value="F:4-hydroxy-tetrahydrodipicolinate reductase"/>
    <property type="evidence" value="ECO:0007669"/>
    <property type="project" value="UniProtKB-UniRule"/>
</dbReference>
<keyword evidence="17" id="KW-1185">Reference proteome</keyword>
<proteinExistence type="inferred from homology"/>
<dbReference type="GO" id="GO:0050661">
    <property type="term" value="F:NADP binding"/>
    <property type="evidence" value="ECO:0007669"/>
    <property type="project" value="UniProtKB-UniRule"/>
</dbReference>
<keyword evidence="4 13" id="KW-0521">NADP</keyword>
<name>D5EJ56_CORAD</name>
<dbReference type="RefSeq" id="WP_013043177.1">
    <property type="nucleotide sequence ID" value="NC_014008.1"/>
</dbReference>
<feature type="binding site" evidence="13">
    <location>
        <begin position="9"/>
        <end position="14"/>
    </location>
    <ligand>
        <name>NAD(+)</name>
        <dbReference type="ChEBI" id="CHEBI:57540"/>
    </ligand>
</feature>
<keyword evidence="8 13" id="KW-0457">Lysine biosynthesis</keyword>
<dbReference type="EC" id="1.17.1.8" evidence="10 13"/>
<evidence type="ECO:0000256" key="6">
    <source>
        <dbReference type="ARBA" id="ARBA00023002"/>
    </source>
</evidence>
<dbReference type="PIRSF" id="PIRSF000161">
    <property type="entry name" value="DHPR"/>
    <property type="match status" value="1"/>
</dbReference>
<keyword evidence="6 13" id="KW-0560">Oxidoreductase</keyword>
<evidence type="ECO:0000256" key="3">
    <source>
        <dbReference type="ARBA" id="ARBA00022605"/>
    </source>
</evidence>
<evidence type="ECO:0000256" key="11">
    <source>
        <dbReference type="ARBA" id="ARBA00049080"/>
    </source>
</evidence>
<feature type="binding site" evidence="13">
    <location>
        <begin position="143"/>
        <end position="144"/>
    </location>
    <ligand>
        <name>(S)-2,3,4,5-tetrahydrodipicolinate</name>
        <dbReference type="ChEBI" id="CHEBI:16845"/>
    </ligand>
</feature>
<dbReference type="GO" id="GO:0019877">
    <property type="term" value="P:diaminopimelate biosynthetic process"/>
    <property type="evidence" value="ECO:0007669"/>
    <property type="project" value="UniProtKB-UniRule"/>
</dbReference>
<comment type="pathway">
    <text evidence="9 13">Amino-acid biosynthesis; L-lysine biosynthesis via DAP pathway; (S)-tetrahydrodipicolinate from L-aspartate: step 4/4.</text>
</comment>
<comment type="caution">
    <text evidence="13">Lacks conserved residue(s) required for the propagation of feature annotation.</text>
</comment>
<dbReference type="InterPro" id="IPR036291">
    <property type="entry name" value="NAD(P)-bd_dom_sf"/>
</dbReference>
<comment type="catalytic activity">
    <reaction evidence="11 13">
        <text>(S)-2,3,4,5-tetrahydrodipicolinate + NADP(+) + H2O = (2S,4S)-4-hydroxy-2,3,4,5-tetrahydrodipicolinate + NADPH + H(+)</text>
        <dbReference type="Rhea" id="RHEA:35331"/>
        <dbReference type="ChEBI" id="CHEBI:15377"/>
        <dbReference type="ChEBI" id="CHEBI:15378"/>
        <dbReference type="ChEBI" id="CHEBI:16845"/>
        <dbReference type="ChEBI" id="CHEBI:57783"/>
        <dbReference type="ChEBI" id="CHEBI:58349"/>
        <dbReference type="ChEBI" id="CHEBI:67139"/>
        <dbReference type="EC" id="1.17.1.8"/>
    </reaction>
</comment>
<evidence type="ECO:0000256" key="9">
    <source>
        <dbReference type="ARBA" id="ARBA00037922"/>
    </source>
</evidence>
<feature type="binding site" evidence="13">
    <location>
        <position position="134"/>
    </location>
    <ligand>
        <name>(S)-2,3,4,5-tetrahydrodipicolinate</name>
        <dbReference type="ChEBI" id="CHEBI:16845"/>
    </ligand>
</feature>
<reference evidence="16 17" key="1">
    <citation type="journal article" date="2010" name="Stand. Genomic Sci.">
        <title>Complete genome sequence of Coraliomargarita akajimensis type strain (04OKA010-24).</title>
        <authorList>
            <person name="Mavromatis K."/>
            <person name="Abt B."/>
            <person name="Brambilla E."/>
            <person name="Lapidus A."/>
            <person name="Copeland A."/>
            <person name="Deshpande S."/>
            <person name="Nolan M."/>
            <person name="Lucas S."/>
            <person name="Tice H."/>
            <person name="Cheng J.F."/>
            <person name="Han C."/>
            <person name="Detter J.C."/>
            <person name="Woyke T."/>
            <person name="Goodwin L."/>
            <person name="Pitluck S."/>
            <person name="Held B."/>
            <person name="Brettin T."/>
            <person name="Tapia R."/>
            <person name="Ivanova N."/>
            <person name="Mikhailova N."/>
            <person name="Pati A."/>
            <person name="Liolios K."/>
            <person name="Chen A."/>
            <person name="Palaniappan K."/>
            <person name="Land M."/>
            <person name="Hauser L."/>
            <person name="Chang Y.J."/>
            <person name="Jeffries C.D."/>
            <person name="Rohde M."/>
            <person name="Goker M."/>
            <person name="Bristow J."/>
            <person name="Eisen J.A."/>
            <person name="Markowitz V."/>
            <person name="Hugenholtz P."/>
            <person name="Klenk H.P."/>
            <person name="Kyrpides N.C."/>
        </authorList>
    </citation>
    <scope>NUCLEOTIDE SEQUENCE [LARGE SCALE GENOMIC DNA]</scope>
    <source>
        <strain evidence="17">DSM 45221 / IAM 15411 / JCM 23193 / KCTC 12865</strain>
    </source>
</reference>
<sequence>MPLKILMNGSRGRMGLAIIDAAEANDAVISAACDAGDNAADHIQNCDAIIDFSFHEVTPGIATLAAENNLPLVIGTTGHTSEERKAILAAVEGKIPVVWAGNYSVGVNTLNYLTRKAATILGHSYDPEVMEMHHHHKKDAPSGTAERLIEILKESYDYTDEQVVHGREGLVGARPPKEIGVHALRGGDIVGEHTVYFCGDGERIELTHRATDRKIFAQGAIRAAHWAVGKAAGVYNMEDVLGLVD</sequence>
<dbReference type="PROSITE" id="PS01298">
    <property type="entry name" value="DAPB"/>
    <property type="match status" value="1"/>
</dbReference>
<dbReference type="GO" id="GO:0016726">
    <property type="term" value="F:oxidoreductase activity, acting on CH or CH2 groups, NAD or NADP as acceptor"/>
    <property type="evidence" value="ECO:0007669"/>
    <property type="project" value="UniProtKB-UniRule"/>
</dbReference>
<dbReference type="Gene3D" id="3.40.50.720">
    <property type="entry name" value="NAD(P)-binding Rossmann-like Domain"/>
    <property type="match status" value="1"/>
</dbReference>
<feature type="binding site" evidence="13">
    <location>
        <begin position="100"/>
        <end position="103"/>
    </location>
    <ligand>
        <name>NAD(+)</name>
        <dbReference type="ChEBI" id="CHEBI:57540"/>
    </ligand>
</feature>
<dbReference type="Proteomes" id="UP000000925">
    <property type="component" value="Chromosome"/>
</dbReference>
<organism evidence="16 17">
    <name type="scientific">Coraliomargarita akajimensis (strain DSM 45221 / IAM 15411 / JCM 23193 / KCTC 12865 / 04OKA010-24)</name>
    <dbReference type="NCBI Taxonomy" id="583355"/>
    <lineage>
        <taxon>Bacteria</taxon>
        <taxon>Pseudomonadati</taxon>
        <taxon>Verrucomicrobiota</taxon>
        <taxon>Opitutia</taxon>
        <taxon>Puniceicoccales</taxon>
        <taxon>Coraliomargaritaceae</taxon>
        <taxon>Coraliomargarita</taxon>
    </lineage>
</organism>
<dbReference type="UniPathway" id="UPA00034">
    <property type="reaction ID" value="UER00018"/>
</dbReference>
<feature type="domain" description="Dihydrodipicolinate reductase N-terminal" evidence="14">
    <location>
        <begin position="4"/>
        <end position="103"/>
    </location>
</feature>
<dbReference type="InterPro" id="IPR022663">
    <property type="entry name" value="DapB_C"/>
</dbReference>
<dbReference type="GO" id="GO:0051287">
    <property type="term" value="F:NAD binding"/>
    <property type="evidence" value="ECO:0007669"/>
    <property type="project" value="UniProtKB-UniRule"/>
</dbReference>
<accession>D5EJ56</accession>
<evidence type="ECO:0000256" key="7">
    <source>
        <dbReference type="ARBA" id="ARBA00023027"/>
    </source>
</evidence>
<dbReference type="GO" id="GO:0009089">
    <property type="term" value="P:lysine biosynthetic process via diaminopimelate"/>
    <property type="evidence" value="ECO:0007669"/>
    <property type="project" value="UniProtKB-UniRule"/>
</dbReference>
<comment type="caution">
    <text evidence="13">Was originally thought to be a dihydrodipicolinate reductase (DHDPR), catalyzing the conversion of dihydrodipicolinate to tetrahydrodipicolinate. However, it was shown in E.coli that the substrate of the enzymatic reaction is not dihydrodipicolinate (DHDP) but in fact (2S,4S)-4-hydroxy-2,3,4,5-tetrahydrodipicolinic acid (HTPA), the product released by the DapA-catalyzed reaction.</text>
</comment>
<evidence type="ECO:0000313" key="17">
    <source>
        <dbReference type="Proteomes" id="UP000000925"/>
    </source>
</evidence>
<dbReference type="KEGG" id="caa:Caka_1436"/>
<keyword evidence="2 13" id="KW-0963">Cytoplasm</keyword>
<evidence type="ECO:0000256" key="13">
    <source>
        <dbReference type="HAMAP-Rule" id="MF_00102"/>
    </source>
</evidence>
<dbReference type="SUPFAM" id="SSF55347">
    <property type="entry name" value="Glyceraldehyde-3-phosphate dehydrogenase-like, C-terminal domain"/>
    <property type="match status" value="1"/>
</dbReference>
<protein>
    <recommendedName>
        <fullName evidence="10 13">4-hydroxy-tetrahydrodipicolinate reductase</fullName>
        <shortName evidence="13">HTPA reductase</shortName>
        <ecNumber evidence="10 13">1.17.1.8</ecNumber>
    </recommendedName>
</protein>
<evidence type="ECO:0000259" key="15">
    <source>
        <dbReference type="Pfam" id="PF05173"/>
    </source>
</evidence>
<dbReference type="PANTHER" id="PTHR20836">
    <property type="entry name" value="DIHYDRODIPICOLINATE REDUCTASE"/>
    <property type="match status" value="1"/>
</dbReference>
<dbReference type="FunFam" id="3.30.360.10:FF:000004">
    <property type="entry name" value="4-hydroxy-tetrahydrodipicolinate reductase"/>
    <property type="match status" value="1"/>
</dbReference>
<dbReference type="AlphaFoldDB" id="D5EJ56"/>
<dbReference type="InterPro" id="IPR022664">
    <property type="entry name" value="DapB_N_CS"/>
</dbReference>
<comment type="catalytic activity">
    <reaction evidence="12 13">
        <text>(S)-2,3,4,5-tetrahydrodipicolinate + NAD(+) + H2O = (2S,4S)-4-hydroxy-2,3,4,5-tetrahydrodipicolinate + NADH + H(+)</text>
        <dbReference type="Rhea" id="RHEA:35323"/>
        <dbReference type="ChEBI" id="CHEBI:15377"/>
        <dbReference type="ChEBI" id="CHEBI:15378"/>
        <dbReference type="ChEBI" id="CHEBI:16845"/>
        <dbReference type="ChEBI" id="CHEBI:57540"/>
        <dbReference type="ChEBI" id="CHEBI:57945"/>
        <dbReference type="ChEBI" id="CHEBI:67139"/>
        <dbReference type="EC" id="1.17.1.8"/>
    </reaction>
</comment>